<feature type="compositionally biased region" description="Basic and acidic residues" evidence="1">
    <location>
        <begin position="247"/>
        <end position="259"/>
    </location>
</feature>
<proteinExistence type="predicted"/>
<feature type="compositionally biased region" description="Low complexity" evidence="1">
    <location>
        <begin position="24"/>
        <end position="46"/>
    </location>
</feature>
<organism evidence="2 3">
    <name type="scientific">Diplodia corticola</name>
    <dbReference type="NCBI Taxonomy" id="236234"/>
    <lineage>
        <taxon>Eukaryota</taxon>
        <taxon>Fungi</taxon>
        <taxon>Dikarya</taxon>
        <taxon>Ascomycota</taxon>
        <taxon>Pezizomycotina</taxon>
        <taxon>Dothideomycetes</taxon>
        <taxon>Dothideomycetes incertae sedis</taxon>
        <taxon>Botryosphaeriales</taxon>
        <taxon>Botryosphaeriaceae</taxon>
        <taxon>Diplodia</taxon>
    </lineage>
</organism>
<feature type="region of interest" description="Disordered" evidence="1">
    <location>
        <begin position="1"/>
        <end position="128"/>
    </location>
</feature>
<reference evidence="2 3" key="1">
    <citation type="submission" date="2016-10" db="EMBL/GenBank/DDBJ databases">
        <title>Proteomics and genomics reveal pathogen-plant mechanisms compatible with a hemibiotrophic lifestyle of Diplodia corticola.</title>
        <authorList>
            <person name="Fernandes I."/>
            <person name="De Jonge R."/>
            <person name="Van De Peer Y."/>
            <person name="Devreese B."/>
            <person name="Alves A."/>
            <person name="Esteves A.C."/>
        </authorList>
    </citation>
    <scope>NUCLEOTIDE SEQUENCE [LARGE SCALE GENOMIC DNA]</scope>
    <source>
        <strain evidence="2 3">CBS 112549</strain>
    </source>
</reference>
<gene>
    <name evidence="2" type="ORF">BKCO1_4000124</name>
</gene>
<keyword evidence="3" id="KW-1185">Reference proteome</keyword>
<feature type="region of interest" description="Disordered" evidence="1">
    <location>
        <begin position="170"/>
        <end position="299"/>
    </location>
</feature>
<accession>A0A1J9SGT0</accession>
<feature type="compositionally biased region" description="Pro residues" evidence="1">
    <location>
        <begin position="47"/>
        <end position="58"/>
    </location>
</feature>
<evidence type="ECO:0000313" key="3">
    <source>
        <dbReference type="Proteomes" id="UP000183809"/>
    </source>
</evidence>
<dbReference type="AlphaFoldDB" id="A0A1J9SGT0"/>
<protein>
    <submittedName>
        <fullName evidence="2">Uncharacterized protein</fullName>
    </submittedName>
</protein>
<dbReference type="RefSeq" id="XP_020134400.1">
    <property type="nucleotide sequence ID" value="XM_020275543.1"/>
</dbReference>
<sequence>MHPPASPTYSAGAPTSRYAPNATGLNNNHSNNSNNYHNSNNGLYGRLPPPPPYPPPASPGGSRSPQGAQPTHHQQHPYRPAAHPRAADLINPHGHATSHAPTATNNNNNTSSAPPASPQPAKSAAKPRFSTADALAATAGYLDNTKTIIEGADTAWRFWDDHLAQWVVKKEKKKKEEKSDGGELDGDDGQKEGGVVGEKDNGEHHHHHRHVGNGNGNGNAVPSEAAAAAAAGRSPNTASPGAGAGSDDQHDSSHYYHDDSDSDQADPHYYCTPDNNTTDEYDDEYNEYESDPSPPEPFRVGDRVRFVEGSAGLHGNKGPFEVCRADAAADVYDVRFPPGPAGHVVGWGIEGDELDFVGFGAGHED</sequence>
<name>A0A1J9SGT0_9PEZI</name>
<feature type="compositionally biased region" description="Low complexity" evidence="1">
    <location>
        <begin position="97"/>
        <end position="124"/>
    </location>
</feature>
<feature type="compositionally biased region" description="Acidic residues" evidence="1">
    <location>
        <begin position="277"/>
        <end position="290"/>
    </location>
</feature>
<dbReference type="EMBL" id="MNUE01000004">
    <property type="protein sequence ID" value="OJD38789.1"/>
    <property type="molecule type" value="Genomic_DNA"/>
</dbReference>
<evidence type="ECO:0000256" key="1">
    <source>
        <dbReference type="SAM" id="MobiDB-lite"/>
    </source>
</evidence>
<evidence type="ECO:0000313" key="2">
    <source>
        <dbReference type="EMBL" id="OJD38789.1"/>
    </source>
</evidence>
<dbReference type="GeneID" id="31015804"/>
<feature type="compositionally biased region" description="Low complexity" evidence="1">
    <location>
        <begin position="59"/>
        <end position="70"/>
    </location>
</feature>
<dbReference type="Proteomes" id="UP000183809">
    <property type="component" value="Unassembled WGS sequence"/>
</dbReference>
<comment type="caution">
    <text evidence="2">The sequence shown here is derived from an EMBL/GenBank/DDBJ whole genome shotgun (WGS) entry which is preliminary data.</text>
</comment>